<dbReference type="AlphaFoldDB" id="A0A8J7DY55"/>
<evidence type="ECO:0000256" key="1">
    <source>
        <dbReference type="SAM" id="MobiDB-lite"/>
    </source>
</evidence>
<evidence type="ECO:0000313" key="3">
    <source>
        <dbReference type="EMBL" id="MBE9117594.1"/>
    </source>
</evidence>
<evidence type="ECO:0000256" key="2">
    <source>
        <dbReference type="SAM" id="SignalP"/>
    </source>
</evidence>
<sequence>MKVQYLTTIATVTLLSLGLTVGCTNPCASKEVAPSDATTETEVNPCAAKEGNPCAGKEGNPCAGKEGNPCAGKE</sequence>
<evidence type="ECO:0000313" key="4">
    <source>
        <dbReference type="Proteomes" id="UP000654482"/>
    </source>
</evidence>
<dbReference type="RefSeq" id="WP_194030682.1">
    <property type="nucleotide sequence ID" value="NZ_JADEWZ010000027.1"/>
</dbReference>
<protein>
    <submittedName>
        <fullName evidence="3">Uncharacterized protein</fullName>
    </submittedName>
</protein>
<keyword evidence="2" id="KW-0732">Signal</keyword>
<name>A0A8J7DY55_9CYAN</name>
<feature type="signal peptide" evidence="2">
    <location>
        <begin position="1"/>
        <end position="21"/>
    </location>
</feature>
<organism evidence="3 4">
    <name type="scientific">Lusitaniella coriacea LEGE 07157</name>
    <dbReference type="NCBI Taxonomy" id="945747"/>
    <lineage>
        <taxon>Bacteria</taxon>
        <taxon>Bacillati</taxon>
        <taxon>Cyanobacteriota</taxon>
        <taxon>Cyanophyceae</taxon>
        <taxon>Spirulinales</taxon>
        <taxon>Lusitaniellaceae</taxon>
        <taxon>Lusitaniella</taxon>
    </lineage>
</organism>
<feature type="chain" id="PRO_5035184704" evidence="2">
    <location>
        <begin position="22"/>
        <end position="74"/>
    </location>
</feature>
<dbReference type="EMBL" id="JADEWZ010000027">
    <property type="protein sequence ID" value="MBE9117594.1"/>
    <property type="molecule type" value="Genomic_DNA"/>
</dbReference>
<accession>A0A8J7DY55</accession>
<dbReference type="PROSITE" id="PS51257">
    <property type="entry name" value="PROKAR_LIPOPROTEIN"/>
    <property type="match status" value="1"/>
</dbReference>
<proteinExistence type="predicted"/>
<dbReference type="Proteomes" id="UP000654482">
    <property type="component" value="Unassembled WGS sequence"/>
</dbReference>
<feature type="region of interest" description="Disordered" evidence="1">
    <location>
        <begin position="51"/>
        <end position="74"/>
    </location>
</feature>
<comment type="caution">
    <text evidence="3">The sequence shown here is derived from an EMBL/GenBank/DDBJ whole genome shotgun (WGS) entry which is preliminary data.</text>
</comment>
<keyword evidence="4" id="KW-1185">Reference proteome</keyword>
<gene>
    <name evidence="3" type="ORF">IQ249_16980</name>
</gene>
<reference evidence="3" key="1">
    <citation type="submission" date="2020-10" db="EMBL/GenBank/DDBJ databases">
        <authorList>
            <person name="Castelo-Branco R."/>
            <person name="Eusebio N."/>
            <person name="Adriana R."/>
            <person name="Vieira A."/>
            <person name="Brugerolle De Fraissinette N."/>
            <person name="Rezende De Castro R."/>
            <person name="Schneider M.P."/>
            <person name="Vasconcelos V."/>
            <person name="Leao P.N."/>
        </authorList>
    </citation>
    <scope>NUCLEOTIDE SEQUENCE</scope>
    <source>
        <strain evidence="3">LEGE 07157</strain>
    </source>
</reference>